<name>A0A9Q1CQ68_HOLLE</name>
<accession>A0A9Q1CQ68</accession>
<evidence type="ECO:0000313" key="2">
    <source>
        <dbReference type="Proteomes" id="UP001152320"/>
    </source>
</evidence>
<protein>
    <submittedName>
        <fullName evidence="1">Uncharacterized protein</fullName>
    </submittedName>
</protein>
<dbReference type="EMBL" id="JAIZAY010000001">
    <property type="protein sequence ID" value="KAJ8049368.1"/>
    <property type="molecule type" value="Genomic_DNA"/>
</dbReference>
<dbReference type="AlphaFoldDB" id="A0A9Q1CQ68"/>
<keyword evidence="2" id="KW-1185">Reference proteome</keyword>
<evidence type="ECO:0000313" key="1">
    <source>
        <dbReference type="EMBL" id="KAJ8049368.1"/>
    </source>
</evidence>
<gene>
    <name evidence="1" type="ORF">HOLleu_02084</name>
</gene>
<reference evidence="1" key="1">
    <citation type="submission" date="2021-10" db="EMBL/GenBank/DDBJ databases">
        <title>Tropical sea cucumber genome reveals ecological adaptation and Cuvierian tubules defense mechanism.</title>
        <authorList>
            <person name="Chen T."/>
        </authorList>
    </citation>
    <scope>NUCLEOTIDE SEQUENCE</scope>
    <source>
        <strain evidence="1">Nanhai2018</strain>
        <tissue evidence="1">Muscle</tissue>
    </source>
</reference>
<comment type="caution">
    <text evidence="1">The sequence shown here is derived from an EMBL/GenBank/DDBJ whole genome shotgun (WGS) entry which is preliminary data.</text>
</comment>
<sequence length="87" mass="10183">MRGPVSCCGRECGISLQELVRLNILTYPDLLKVMFIAVDHLAGILALGLLQEQSIRNFLDFIFREIPVKEKKRKEKKRKEKKKEKKR</sequence>
<organism evidence="1 2">
    <name type="scientific">Holothuria leucospilota</name>
    <name type="common">Black long sea cucumber</name>
    <name type="synonym">Mertensiothuria leucospilota</name>
    <dbReference type="NCBI Taxonomy" id="206669"/>
    <lineage>
        <taxon>Eukaryota</taxon>
        <taxon>Metazoa</taxon>
        <taxon>Echinodermata</taxon>
        <taxon>Eleutherozoa</taxon>
        <taxon>Echinozoa</taxon>
        <taxon>Holothuroidea</taxon>
        <taxon>Aspidochirotacea</taxon>
        <taxon>Aspidochirotida</taxon>
        <taxon>Holothuriidae</taxon>
        <taxon>Holothuria</taxon>
    </lineage>
</organism>
<proteinExistence type="predicted"/>
<dbReference type="Proteomes" id="UP001152320">
    <property type="component" value="Chromosome 1"/>
</dbReference>